<dbReference type="InterPro" id="IPR002789">
    <property type="entry name" value="HerA_central"/>
</dbReference>
<keyword evidence="2" id="KW-0547">Nucleotide-binding</keyword>
<keyword evidence="2" id="KW-0067">ATP-binding</keyword>
<organism evidence="2 3">
    <name type="scientific">Candidatus Magnetobacterium casense</name>
    <dbReference type="NCBI Taxonomy" id="1455061"/>
    <lineage>
        <taxon>Bacteria</taxon>
        <taxon>Pseudomonadati</taxon>
        <taxon>Nitrospirota</taxon>
        <taxon>Thermodesulfovibrionia</taxon>
        <taxon>Thermodesulfovibrionales</taxon>
        <taxon>Candidatus Magnetobacteriaceae</taxon>
        <taxon>Candidatus Magnetobacterium</taxon>
    </lineage>
</organism>
<evidence type="ECO:0000313" key="3">
    <source>
        <dbReference type="Proteomes" id="UP001196980"/>
    </source>
</evidence>
<gene>
    <name evidence="2" type="ORF">HWQ67_02055</name>
</gene>
<name>A0ABS6RWF0_9BACT</name>
<dbReference type="InterPro" id="IPR008571">
    <property type="entry name" value="HerA-like"/>
</dbReference>
<reference evidence="2 3" key="1">
    <citation type="journal article" date="2020" name="J Geophys Res Biogeosci">
        <title>Magnetotaxis as an Adaptation to Enable Bacterial Shuttling of Microbial Sulfur and Sulfur Cycling Across Aquatic Oxic#Anoxic Interfaces.</title>
        <authorList>
            <person name="Li J."/>
            <person name="Liu P."/>
            <person name="Wang J."/>
            <person name="Roberts A.P."/>
            <person name="Pan Y."/>
        </authorList>
    </citation>
    <scope>NUCLEOTIDE SEQUENCE [LARGE SCALE GENOMIC DNA]</scope>
    <source>
        <strain evidence="2 3">MYR-1_YQ</strain>
    </source>
</reference>
<accession>A0ABS6RWF0</accession>
<feature type="domain" description="Helicase HerA central" evidence="1">
    <location>
        <begin position="17"/>
        <end position="159"/>
    </location>
</feature>
<dbReference type="Pfam" id="PF01935">
    <property type="entry name" value="DUF87"/>
    <property type="match status" value="1"/>
</dbReference>
<dbReference type="EMBL" id="JABXWD010000019">
    <property type="protein sequence ID" value="MBV6340359.1"/>
    <property type="molecule type" value="Genomic_DNA"/>
</dbReference>
<sequence length="410" mass="44456">MSIDTKKQVDFSLDHFGEKSVVLGITGSGKSYGTRVLIEEGLEQGVRFVIIDPQLAYENLAGMEYINAEEIRDPSALGRLIAMTNRNIVIRMKKLSIIEQNKFLKDFFTTYKKYQQKGIKCVVIDEAHKFIPQYERSTAKETILGLIQENRSDGLGVIIVSQMPARVDKAAIKQASNKFVGFMDEMNDIKAVKGFLVGKEDESIFRKLKTGEFYTKISGGDAAGVMKFRKAKTQHSGDSPKNLLSENTPVFNEHLKTLKKFKLRGESHMADGIVSETLPSKATTMHLVGLGVKISLGMGVAALASNLVGRVVPNFKLGPISSRSIVGAGTTIVLYLGHRLAASKNFDKVADVLKYAAAGSAAFTLGSIVVDVMAATGISNRLLGTAVQMSTGVAPAQEEANAPDLNTAFD</sequence>
<comment type="caution">
    <text evidence="2">The sequence shown here is derived from an EMBL/GenBank/DDBJ whole genome shotgun (WGS) entry which is preliminary data.</text>
</comment>
<protein>
    <submittedName>
        <fullName evidence="2">ATP-binding protein</fullName>
    </submittedName>
</protein>
<evidence type="ECO:0000259" key="1">
    <source>
        <dbReference type="Pfam" id="PF01935"/>
    </source>
</evidence>
<dbReference type="Proteomes" id="UP001196980">
    <property type="component" value="Unassembled WGS sequence"/>
</dbReference>
<keyword evidence="3" id="KW-1185">Reference proteome</keyword>
<dbReference type="PANTHER" id="PTHR42957">
    <property type="entry name" value="HELICASE MJ1565-RELATED"/>
    <property type="match status" value="1"/>
</dbReference>
<dbReference type="PANTHER" id="PTHR42957:SF1">
    <property type="entry name" value="HELICASE MJ1565-RELATED"/>
    <property type="match status" value="1"/>
</dbReference>
<proteinExistence type="predicted"/>
<evidence type="ECO:0000313" key="2">
    <source>
        <dbReference type="EMBL" id="MBV6340359.1"/>
    </source>
</evidence>
<dbReference type="GO" id="GO:0005524">
    <property type="term" value="F:ATP binding"/>
    <property type="evidence" value="ECO:0007669"/>
    <property type="project" value="UniProtKB-KW"/>
</dbReference>
<dbReference type="RefSeq" id="WP_218250979.1">
    <property type="nucleotide sequence ID" value="NZ_JABXWD010000019.1"/>
</dbReference>